<feature type="compositionally biased region" description="Basic and acidic residues" evidence="2">
    <location>
        <begin position="1252"/>
        <end position="1273"/>
    </location>
</feature>
<dbReference type="GO" id="GO:0016787">
    <property type="term" value="F:hydrolase activity"/>
    <property type="evidence" value="ECO:0007669"/>
    <property type="project" value="UniProtKB-KW"/>
</dbReference>
<dbReference type="InterPro" id="IPR056024">
    <property type="entry name" value="DUF7605"/>
</dbReference>
<keyword evidence="1" id="KW-0175">Coiled coil</keyword>
<dbReference type="HOGENOM" id="CLU_005249_0_0_1"/>
<feature type="region of interest" description="Disordered" evidence="2">
    <location>
        <begin position="1252"/>
        <end position="1371"/>
    </location>
</feature>
<evidence type="ECO:0000256" key="1">
    <source>
        <dbReference type="SAM" id="Coils"/>
    </source>
</evidence>
<evidence type="ECO:0000259" key="4">
    <source>
        <dbReference type="Pfam" id="PF24564"/>
    </source>
</evidence>
<feature type="compositionally biased region" description="Basic and acidic residues" evidence="2">
    <location>
        <begin position="683"/>
        <end position="692"/>
    </location>
</feature>
<organism evidence="5 6">
    <name type="scientific">Glarea lozoyensis (strain ATCC 20868 / MF5171)</name>
    <dbReference type="NCBI Taxonomy" id="1116229"/>
    <lineage>
        <taxon>Eukaryota</taxon>
        <taxon>Fungi</taxon>
        <taxon>Dikarya</taxon>
        <taxon>Ascomycota</taxon>
        <taxon>Pezizomycotina</taxon>
        <taxon>Leotiomycetes</taxon>
        <taxon>Helotiales</taxon>
        <taxon>Helotiaceae</taxon>
        <taxon>Glarea</taxon>
    </lineage>
</organism>
<dbReference type="KEGG" id="glz:GLAREA_00774"/>
<protein>
    <submittedName>
        <fullName evidence="5">p-loop containing nucleoside triphosphate hydrolase</fullName>
    </submittedName>
</protein>
<feature type="compositionally biased region" description="Basic residues" evidence="2">
    <location>
        <begin position="621"/>
        <end position="639"/>
    </location>
</feature>
<dbReference type="InterPro" id="IPR027417">
    <property type="entry name" value="P-loop_NTPase"/>
</dbReference>
<evidence type="ECO:0000313" key="5">
    <source>
        <dbReference type="EMBL" id="EPE29614.1"/>
    </source>
</evidence>
<dbReference type="EMBL" id="KE145367">
    <property type="protein sequence ID" value="EPE29614.1"/>
    <property type="molecule type" value="Genomic_DNA"/>
</dbReference>
<feature type="domain" description="DUF7605" evidence="4">
    <location>
        <begin position="926"/>
        <end position="1103"/>
    </location>
</feature>
<dbReference type="Proteomes" id="UP000016922">
    <property type="component" value="Unassembled WGS sequence"/>
</dbReference>
<evidence type="ECO:0000313" key="6">
    <source>
        <dbReference type="Proteomes" id="UP000016922"/>
    </source>
</evidence>
<dbReference type="OMA" id="VAQGYMK"/>
<feature type="region of interest" description="Disordered" evidence="2">
    <location>
        <begin position="110"/>
        <end position="150"/>
    </location>
</feature>
<dbReference type="InterPro" id="IPR045063">
    <property type="entry name" value="Dynamin_N"/>
</dbReference>
<feature type="compositionally biased region" description="Acidic residues" evidence="2">
    <location>
        <begin position="644"/>
        <end position="682"/>
    </location>
</feature>
<feature type="compositionally biased region" description="Basic and acidic residues" evidence="2">
    <location>
        <begin position="1313"/>
        <end position="1352"/>
    </location>
</feature>
<dbReference type="GeneID" id="19459832"/>
<sequence length="1371" mass="154123">MAGTGPTMAEIRAISLRGKPDADKIGEDFGVAVLPHDVFQPACTKDDFLWFKVKARHSVGRLRQAYIKQKAVTDVEFAYDGVPKIDDAVQVRNLNQFNDNIVVFTTKLRQTQPPRMPLQPIDPQTSTPRKHADQKPMLKSEPQASPSRSPFLNMLPAASTLDRAVMPSPQTVAVKHEPEHQPWFPLEVARPTVPEKAFAPKTEEAEDEMDMDHKEPVPDHGSVRNAEMQKLIETATPEYLRPRLLITSISLDNKHWLEQLSNLRNTTVQTPTVIGVVGNTGAGKSSVINALLEEERLVPTNCMRACTAVVTEMSWNDSDDPLKKYRAEIEFIDPKEWEKDLKASLDELTTESGSLARDNGNPDSEASVAWAKVRAVYPLKTKEQLAESSVEQLMKEQAVQNVLGTTQKLEKRDSDVFYRALQYYVDSKEKSKKKKDKNAPAEKKQMEFWPLIKVVRIYVKADALSTGAILVDLPGVHDSNAARAAVAAGYLKQCTGLWVVAPIGRAVDDKAAKNLLGESFKRQLKFDGTYSRVTFICSKTDDISTTEAADTLNLEDRVGDDWARKDEIEEEQATLQQDVKDLLETKSCYLDTINAAENETEVYEELLKSLKDEETVYAPSTKKRKRSPKPEKTRKKKKSKQAEDSDDDSFINDDDEEEEAISSEDEDEDQSDDSDNEPEEEERTPLTEEDIQKVLENMKTQKKNARRERTEIDHKVAAKKAEIASLEKAKKVIEVRVNSICIQARNDYFTTAIQQDFADGVKELDMENAEEENEDNFDPDREIRDYAEVAKSLKVFCVSSRAYQKLSGRMKKDADVPGFPEKDDTMIPQLQAHCKKLTEGGRASNCRRFLTDLNQLLNSLSLWSANDGTGLHMTKSQVDAESRFLKARLQTLDKSLDKTVEECLQDMRDTLAENIFSNFPALVQQVAAEATSTAQRWGDRNNGGFYWSTYKALCRRSGVFQNGTGLHDLNADLAEPIMKSLANNWEKAFGRRLPGVLENFSKKSKSFLYAFHKEVETWCVKNGIGVAGLGMLGQQLRNYEATFTDLVGVMKGFINDIQRDANREFTPAIASKLASAYEFCASEVGPGQLVRMKRHMGEHIEDTRSAMFRESVDAVQTRLVTMCKQVAEEMAAKTEEVWSIMNRDYTQVNSGTQLPEGEQMPKWERNLRAEIANMLREPEKTIEIVKQAIEQARLAEEARLKAVEEARIAAEAERARLLAKAKKAEEERIAMEKKIAEAKKAVEEKIRKEAEEEKAKAEEEKMQREAEEKKALEDSAAEVDNTESALAPIEESTEDSPVKPSETGPGAESTEMDIDRISGTEVGKEANVEKPVDHIETDKMDVDIPQDNEPKANETQVEEPSAHTSETVTPL</sequence>
<proteinExistence type="predicted"/>
<name>S3CXF3_GLAL2</name>
<dbReference type="SUPFAM" id="SSF52540">
    <property type="entry name" value="P-loop containing nucleoside triphosphate hydrolases"/>
    <property type="match status" value="1"/>
</dbReference>
<gene>
    <name evidence="5" type="ORF">GLAREA_00774</name>
</gene>
<dbReference type="Pfam" id="PF24564">
    <property type="entry name" value="DUF7605"/>
    <property type="match status" value="1"/>
</dbReference>
<dbReference type="OrthoDB" id="3598281at2759"/>
<dbReference type="eggNOG" id="ENOG502QU12">
    <property type="taxonomic scope" value="Eukaryota"/>
</dbReference>
<accession>S3CXF3</accession>
<dbReference type="PANTHER" id="PTHR36681">
    <property type="entry name" value="NUCLEAR GTPASE, GERMINAL CENTER-ASSOCIATED, TANDEM DUPLICATE 3"/>
    <property type="match status" value="1"/>
</dbReference>
<dbReference type="PANTHER" id="PTHR36681:SF3">
    <property type="entry name" value="NUCLEAR GTPASE, GERMINAL CENTER-ASSOCIATED, TANDEM DUPLICATE 3"/>
    <property type="match status" value="1"/>
</dbReference>
<keyword evidence="6" id="KW-1185">Reference proteome</keyword>
<feature type="compositionally biased region" description="Polar residues" evidence="2">
    <location>
        <begin position="1362"/>
        <end position="1371"/>
    </location>
</feature>
<evidence type="ECO:0000256" key="2">
    <source>
        <dbReference type="SAM" id="MobiDB-lite"/>
    </source>
</evidence>
<dbReference type="Gene3D" id="3.40.50.300">
    <property type="entry name" value="P-loop containing nucleotide triphosphate hydrolases"/>
    <property type="match status" value="1"/>
</dbReference>
<feature type="domain" description="Dynamin N-terminal" evidence="3">
    <location>
        <begin position="274"/>
        <end position="517"/>
    </location>
</feature>
<evidence type="ECO:0000259" key="3">
    <source>
        <dbReference type="Pfam" id="PF00350"/>
    </source>
</evidence>
<dbReference type="Pfam" id="PF00350">
    <property type="entry name" value="Dynamin_N"/>
    <property type="match status" value="1"/>
</dbReference>
<feature type="coiled-coil region" evidence="1">
    <location>
        <begin position="565"/>
        <end position="613"/>
    </location>
</feature>
<feature type="region of interest" description="Disordered" evidence="2">
    <location>
        <begin position="617"/>
        <end position="692"/>
    </location>
</feature>
<keyword evidence="5" id="KW-0378">Hydrolase</keyword>
<dbReference type="RefSeq" id="XP_008083723.1">
    <property type="nucleotide sequence ID" value="XM_008085532.1"/>
</dbReference>
<reference evidence="5 6" key="1">
    <citation type="journal article" date="2013" name="BMC Genomics">
        <title>Genomics-driven discovery of the pneumocandin biosynthetic gene cluster in the fungus Glarea lozoyensis.</title>
        <authorList>
            <person name="Chen L."/>
            <person name="Yue Q."/>
            <person name="Zhang X."/>
            <person name="Xiang M."/>
            <person name="Wang C."/>
            <person name="Li S."/>
            <person name="Che Y."/>
            <person name="Ortiz-Lopez F.J."/>
            <person name="Bills G.F."/>
            <person name="Liu X."/>
            <person name="An Z."/>
        </authorList>
    </citation>
    <scope>NUCLEOTIDE SEQUENCE [LARGE SCALE GENOMIC DNA]</scope>
    <source>
        <strain evidence="6">ATCC 20868 / MF5171</strain>
    </source>
</reference>